<evidence type="ECO:0008006" key="4">
    <source>
        <dbReference type="Google" id="ProtNLM"/>
    </source>
</evidence>
<name>A0A316TN54_9BACT</name>
<dbReference type="EMBL" id="QGGB01000012">
    <property type="protein sequence ID" value="PWN05081.1"/>
    <property type="molecule type" value="Genomic_DNA"/>
</dbReference>
<sequence length="146" mass="16595">MGYRHTQTGYFILSLMIPAIIFLIAVYLNGVFGEAEKVIIQLTIVLMSVATIIFSSLTVKVNEDEIVWYFGPGLWKYRIKLSEVKNVSKGHSHPLEGIGIRWNPWKGMLYNVSGLQNVEILRKDGKTTRIGTDEPDKLVKTIQDRL</sequence>
<protein>
    <recommendedName>
        <fullName evidence="4">PH domain-containing protein</fullName>
    </recommendedName>
</protein>
<reference evidence="2 3" key="1">
    <citation type="submission" date="2018-05" db="EMBL/GenBank/DDBJ databases">
        <title>Rhodohalobacter halophilus gen. nov., sp. nov., a moderately halophilic member of the family Balneolaceae.</title>
        <authorList>
            <person name="Liu Z.-W."/>
        </authorList>
    </citation>
    <scope>NUCLEOTIDE SEQUENCE [LARGE SCALE GENOMIC DNA]</scope>
    <source>
        <strain evidence="2 3">8A47</strain>
    </source>
</reference>
<feature type="transmembrane region" description="Helical" evidence="1">
    <location>
        <begin position="12"/>
        <end position="32"/>
    </location>
</feature>
<evidence type="ECO:0000313" key="2">
    <source>
        <dbReference type="EMBL" id="PWN05081.1"/>
    </source>
</evidence>
<accession>A0A316TN54</accession>
<evidence type="ECO:0000256" key="1">
    <source>
        <dbReference type="SAM" id="Phobius"/>
    </source>
</evidence>
<keyword evidence="1" id="KW-0472">Membrane</keyword>
<dbReference type="RefSeq" id="WP_109648157.1">
    <property type="nucleotide sequence ID" value="NZ_QGGB01000012.1"/>
</dbReference>
<comment type="caution">
    <text evidence="2">The sequence shown here is derived from an EMBL/GenBank/DDBJ whole genome shotgun (WGS) entry which is preliminary data.</text>
</comment>
<keyword evidence="1" id="KW-0812">Transmembrane</keyword>
<dbReference type="OrthoDB" id="5471116at2"/>
<keyword evidence="3" id="KW-1185">Reference proteome</keyword>
<keyword evidence="1" id="KW-1133">Transmembrane helix</keyword>
<proteinExistence type="predicted"/>
<organism evidence="2 3">
    <name type="scientific">Rhodohalobacter mucosus</name>
    <dbReference type="NCBI Taxonomy" id="2079485"/>
    <lineage>
        <taxon>Bacteria</taxon>
        <taxon>Pseudomonadati</taxon>
        <taxon>Balneolota</taxon>
        <taxon>Balneolia</taxon>
        <taxon>Balneolales</taxon>
        <taxon>Balneolaceae</taxon>
        <taxon>Rhodohalobacter</taxon>
    </lineage>
</organism>
<evidence type="ECO:0000313" key="3">
    <source>
        <dbReference type="Proteomes" id="UP000245533"/>
    </source>
</evidence>
<dbReference type="Proteomes" id="UP000245533">
    <property type="component" value="Unassembled WGS sequence"/>
</dbReference>
<feature type="transmembrane region" description="Helical" evidence="1">
    <location>
        <begin position="38"/>
        <end position="59"/>
    </location>
</feature>
<dbReference type="AlphaFoldDB" id="A0A316TN54"/>
<gene>
    <name evidence="2" type="ORF">DDZ15_16110</name>
</gene>